<dbReference type="InterPro" id="IPR050437">
    <property type="entry name" value="Ribos_protein_bS1-like"/>
</dbReference>
<dbReference type="PANTHER" id="PTHR10724">
    <property type="entry name" value="30S RIBOSOMAL PROTEIN S1"/>
    <property type="match status" value="1"/>
</dbReference>
<dbReference type="GO" id="GO:0005737">
    <property type="term" value="C:cytoplasm"/>
    <property type="evidence" value="ECO:0007669"/>
    <property type="project" value="UniProtKB-ARBA"/>
</dbReference>
<reference evidence="3" key="2">
    <citation type="journal article" date="2021" name="PeerJ">
        <title>Extensive microbial diversity within the chicken gut microbiome revealed by metagenomics and culture.</title>
        <authorList>
            <person name="Gilroy R."/>
            <person name="Ravi A."/>
            <person name="Getino M."/>
            <person name="Pursley I."/>
            <person name="Horton D.L."/>
            <person name="Alikhan N.F."/>
            <person name="Baker D."/>
            <person name="Gharbi K."/>
            <person name="Hall N."/>
            <person name="Watson M."/>
            <person name="Adriaenssens E.M."/>
            <person name="Foster-Nyarko E."/>
            <person name="Jarju S."/>
            <person name="Secka A."/>
            <person name="Antonio M."/>
            <person name="Oren A."/>
            <person name="Chaudhuri R.R."/>
            <person name="La Ragione R."/>
            <person name="Hildebrand F."/>
            <person name="Pallen M.J."/>
        </authorList>
    </citation>
    <scope>NUCLEOTIDE SEQUENCE</scope>
    <source>
        <strain evidence="3">USAMLcec3-3695</strain>
    </source>
</reference>
<dbReference type="Pfam" id="PF00575">
    <property type="entry name" value="S1"/>
    <property type="match status" value="1"/>
</dbReference>
<dbReference type="Gene3D" id="2.40.50.140">
    <property type="entry name" value="Nucleic acid-binding proteins"/>
    <property type="match status" value="1"/>
</dbReference>
<gene>
    <name evidence="3" type="ORF">IAA61_10500</name>
</gene>
<feature type="region of interest" description="Disordered" evidence="1">
    <location>
        <begin position="73"/>
        <end position="103"/>
    </location>
</feature>
<feature type="domain" description="S1 motif" evidence="2">
    <location>
        <begin position="5"/>
        <end position="73"/>
    </location>
</feature>
<evidence type="ECO:0000259" key="2">
    <source>
        <dbReference type="PROSITE" id="PS50126"/>
    </source>
</evidence>
<dbReference type="Proteomes" id="UP000824109">
    <property type="component" value="Unassembled WGS sequence"/>
</dbReference>
<dbReference type="InterPro" id="IPR003029">
    <property type="entry name" value="S1_domain"/>
</dbReference>
<accession>A0A9D1SFL3</accession>
<name>A0A9D1SFL3_9FIRM</name>
<dbReference type="PROSITE" id="PS50126">
    <property type="entry name" value="S1"/>
    <property type="match status" value="1"/>
</dbReference>
<dbReference type="AlphaFoldDB" id="A0A9D1SFL3"/>
<protein>
    <submittedName>
        <fullName evidence="3">S1 RNA-binding domain-containing protein</fullName>
    </submittedName>
</protein>
<comment type="caution">
    <text evidence="3">The sequence shown here is derived from an EMBL/GenBank/DDBJ whole genome shotgun (WGS) entry which is preliminary data.</text>
</comment>
<evidence type="ECO:0000256" key="1">
    <source>
        <dbReference type="SAM" id="MobiDB-lite"/>
    </source>
</evidence>
<sequence>MAVLDSIVEGKVTGIVPFGAFVDIGSGESGLVHISELSSSYVSDISSFIKKGDRVKVKVIRIDDKGKISLSIKQAEKETREKEKSRPKPSPRPDSFDWSARPAQELSFEDKLSRFKHESEEKIRDSRRRMENKRSGGYSRRGGY</sequence>
<evidence type="ECO:0000313" key="3">
    <source>
        <dbReference type="EMBL" id="HIU58220.1"/>
    </source>
</evidence>
<feature type="compositionally biased region" description="Basic and acidic residues" evidence="1">
    <location>
        <begin position="74"/>
        <end position="86"/>
    </location>
</feature>
<dbReference type="InterPro" id="IPR012340">
    <property type="entry name" value="NA-bd_OB-fold"/>
</dbReference>
<dbReference type="GO" id="GO:0006412">
    <property type="term" value="P:translation"/>
    <property type="evidence" value="ECO:0007669"/>
    <property type="project" value="TreeGrafter"/>
</dbReference>
<reference evidence="3" key="1">
    <citation type="submission" date="2020-10" db="EMBL/GenBank/DDBJ databases">
        <authorList>
            <person name="Gilroy R."/>
        </authorList>
    </citation>
    <scope>NUCLEOTIDE SEQUENCE</scope>
    <source>
        <strain evidence="3">USAMLcec3-3695</strain>
    </source>
</reference>
<dbReference type="SMART" id="SM00316">
    <property type="entry name" value="S1"/>
    <property type="match status" value="1"/>
</dbReference>
<dbReference type="GO" id="GO:0003735">
    <property type="term" value="F:structural constituent of ribosome"/>
    <property type="evidence" value="ECO:0007669"/>
    <property type="project" value="TreeGrafter"/>
</dbReference>
<dbReference type="FunFam" id="2.40.50.140:FF:000051">
    <property type="entry name" value="RNA-binding transcriptional accessory protein"/>
    <property type="match status" value="1"/>
</dbReference>
<proteinExistence type="predicted"/>
<feature type="region of interest" description="Disordered" evidence="1">
    <location>
        <begin position="116"/>
        <end position="144"/>
    </location>
</feature>
<organism evidence="3 4">
    <name type="scientific">Candidatus Ornithomonoglobus merdipullorum</name>
    <dbReference type="NCBI Taxonomy" id="2840895"/>
    <lineage>
        <taxon>Bacteria</taxon>
        <taxon>Bacillati</taxon>
        <taxon>Bacillota</taxon>
        <taxon>Clostridia</taxon>
        <taxon>Candidatus Ornithomonoglobus</taxon>
    </lineage>
</organism>
<feature type="compositionally biased region" description="Basic and acidic residues" evidence="1">
    <location>
        <begin position="116"/>
        <end position="134"/>
    </location>
</feature>
<dbReference type="EMBL" id="DVNB01000107">
    <property type="protein sequence ID" value="HIU58220.1"/>
    <property type="molecule type" value="Genomic_DNA"/>
</dbReference>
<evidence type="ECO:0000313" key="4">
    <source>
        <dbReference type="Proteomes" id="UP000824109"/>
    </source>
</evidence>
<dbReference type="GO" id="GO:0003729">
    <property type="term" value="F:mRNA binding"/>
    <property type="evidence" value="ECO:0007669"/>
    <property type="project" value="TreeGrafter"/>
</dbReference>
<dbReference type="SUPFAM" id="SSF50249">
    <property type="entry name" value="Nucleic acid-binding proteins"/>
    <property type="match status" value="1"/>
</dbReference>